<evidence type="ECO:0000313" key="2">
    <source>
        <dbReference type="Proteomes" id="UP000051249"/>
    </source>
</evidence>
<keyword evidence="2" id="KW-1185">Reference proteome</keyword>
<reference evidence="1 2" key="1">
    <citation type="journal article" date="2015" name="Genome Announc.">
        <title>Expanding the biotechnology potential of lactobacilli through comparative genomics of 213 strains and associated genera.</title>
        <authorList>
            <person name="Sun Z."/>
            <person name="Harris H.M."/>
            <person name="McCann A."/>
            <person name="Guo C."/>
            <person name="Argimon S."/>
            <person name="Zhang W."/>
            <person name="Yang X."/>
            <person name="Jeffery I.B."/>
            <person name="Cooney J.C."/>
            <person name="Kagawa T.F."/>
            <person name="Liu W."/>
            <person name="Song Y."/>
            <person name="Salvetti E."/>
            <person name="Wrobel A."/>
            <person name="Rasinkangas P."/>
            <person name="Parkhill J."/>
            <person name="Rea M.C."/>
            <person name="O'Sullivan O."/>
            <person name="Ritari J."/>
            <person name="Douillard F.P."/>
            <person name="Paul Ross R."/>
            <person name="Yang R."/>
            <person name="Briner A.E."/>
            <person name="Felis G.E."/>
            <person name="de Vos W.M."/>
            <person name="Barrangou R."/>
            <person name="Klaenhammer T.R."/>
            <person name="Caufield P.W."/>
            <person name="Cui Y."/>
            <person name="Zhang H."/>
            <person name="O'Toole P.W."/>
        </authorList>
    </citation>
    <scope>NUCLEOTIDE SEQUENCE [LARGE SCALE GENOMIC DNA]</scope>
    <source>
        <strain evidence="1 2">DSM 23026</strain>
    </source>
</reference>
<dbReference type="InterPro" id="IPR032710">
    <property type="entry name" value="NTF2-like_dom_sf"/>
</dbReference>
<evidence type="ECO:0008006" key="3">
    <source>
        <dbReference type="Google" id="ProtNLM"/>
    </source>
</evidence>
<proteinExistence type="predicted"/>
<organism evidence="1 2">
    <name type="scientific">Pediococcus argentinicus</name>
    <dbReference type="NCBI Taxonomy" id="480391"/>
    <lineage>
        <taxon>Bacteria</taxon>
        <taxon>Bacillati</taxon>
        <taxon>Bacillota</taxon>
        <taxon>Bacilli</taxon>
        <taxon>Lactobacillales</taxon>
        <taxon>Lactobacillaceae</taxon>
        <taxon>Pediococcus</taxon>
    </lineage>
</organism>
<dbReference type="RefSeq" id="WP_057800395.1">
    <property type="nucleotide sequence ID" value="NZ_BJZZ01000042.1"/>
</dbReference>
<dbReference type="EMBL" id="JQCQ01000041">
    <property type="protein sequence ID" value="KRO22107.1"/>
    <property type="molecule type" value="Genomic_DNA"/>
</dbReference>
<sequence>MTKRKDQAMAMLTAIETGKTDTILENVSEVEYTQHNLQFGNGRDAILTSIPALQVYKATLKFLRSIEDGNLVAIQTEYTFSGQLVNGFDVFRFDGEKIVEHWDNLEIFQGNINDKSSPFDGSKHLDGSISTDETKEIARKFQQTLITKEIKNMENYFSNDLENHISGVKNGFSEYVEFLNNSSNYNKDHFIIAENNFALVTSEGVENNEEVGYYDLIRIDDHKIVEIWRTKEIFLPKEQRANENGKF</sequence>
<dbReference type="OrthoDB" id="9812089at2"/>
<name>A0A0R2NC70_9LACO</name>
<protein>
    <recommendedName>
        <fullName evidence="3">SnoaL-like domain-containing protein</fullName>
    </recommendedName>
</protein>
<dbReference type="AlphaFoldDB" id="A0A0R2NC70"/>
<dbReference type="Gene3D" id="3.10.450.50">
    <property type="match status" value="2"/>
</dbReference>
<comment type="caution">
    <text evidence="1">The sequence shown here is derived from an EMBL/GenBank/DDBJ whole genome shotgun (WGS) entry which is preliminary data.</text>
</comment>
<dbReference type="Proteomes" id="UP000051249">
    <property type="component" value="Unassembled WGS sequence"/>
</dbReference>
<evidence type="ECO:0000313" key="1">
    <source>
        <dbReference type="EMBL" id="KRO22107.1"/>
    </source>
</evidence>
<dbReference type="SUPFAM" id="SSF54427">
    <property type="entry name" value="NTF2-like"/>
    <property type="match status" value="2"/>
</dbReference>
<gene>
    <name evidence="1" type="ORF">IV88_GL001296</name>
</gene>
<dbReference type="PATRIC" id="fig|480391.4.peg.1317"/>
<accession>A0A0R2NC70</accession>